<evidence type="ECO:0000256" key="1">
    <source>
        <dbReference type="SAM" id="MobiDB-lite"/>
    </source>
</evidence>
<accession>A0A9W6KS16</accession>
<reference evidence="2" key="1">
    <citation type="journal article" date="2014" name="Int. J. Syst. Evol. Microbiol.">
        <title>Complete genome sequence of Corynebacterium casei LMG S-19264T (=DSM 44701T), isolated from a smear-ripened cheese.</title>
        <authorList>
            <consortium name="US DOE Joint Genome Institute (JGI-PGF)"/>
            <person name="Walter F."/>
            <person name="Albersmeier A."/>
            <person name="Kalinowski J."/>
            <person name="Ruckert C."/>
        </authorList>
    </citation>
    <scope>NUCLEOTIDE SEQUENCE</scope>
    <source>
        <strain evidence="2">VKM Ac-1321</strain>
    </source>
</reference>
<feature type="region of interest" description="Disordered" evidence="1">
    <location>
        <begin position="1"/>
        <end position="55"/>
    </location>
</feature>
<evidence type="ECO:0000313" key="2">
    <source>
        <dbReference type="EMBL" id="GLL06105.1"/>
    </source>
</evidence>
<reference evidence="2" key="2">
    <citation type="submission" date="2023-01" db="EMBL/GenBank/DDBJ databases">
        <authorList>
            <person name="Sun Q."/>
            <person name="Evtushenko L."/>
        </authorList>
    </citation>
    <scope>NUCLEOTIDE SEQUENCE</scope>
    <source>
        <strain evidence="2">VKM Ac-1321</strain>
    </source>
</reference>
<protein>
    <submittedName>
        <fullName evidence="2">Uncharacterized protein</fullName>
    </submittedName>
</protein>
<dbReference type="EMBL" id="BSFP01000067">
    <property type="protein sequence ID" value="GLL06105.1"/>
    <property type="molecule type" value="Genomic_DNA"/>
</dbReference>
<feature type="compositionally biased region" description="Basic and acidic residues" evidence="1">
    <location>
        <begin position="31"/>
        <end position="42"/>
    </location>
</feature>
<dbReference type="AlphaFoldDB" id="A0A9W6KS16"/>
<keyword evidence="3" id="KW-1185">Reference proteome</keyword>
<feature type="compositionally biased region" description="Low complexity" evidence="1">
    <location>
        <begin position="9"/>
        <end position="19"/>
    </location>
</feature>
<name>A0A9W6KS16_9ACTN</name>
<dbReference type="Proteomes" id="UP001143480">
    <property type="component" value="Unassembled WGS sequence"/>
</dbReference>
<proteinExistence type="predicted"/>
<comment type="caution">
    <text evidence="2">The sequence shown here is derived from an EMBL/GenBank/DDBJ whole genome shotgun (WGS) entry which is preliminary data.</text>
</comment>
<sequence>MGSAGSGSGSARSAAWNGGAAQGEGASNGEAECRPARLHGEDFSGSPSLIAATPR</sequence>
<organism evidence="2 3">
    <name type="scientific">Dactylosporangium matsuzakiense</name>
    <dbReference type="NCBI Taxonomy" id="53360"/>
    <lineage>
        <taxon>Bacteria</taxon>
        <taxon>Bacillati</taxon>
        <taxon>Actinomycetota</taxon>
        <taxon>Actinomycetes</taxon>
        <taxon>Micromonosporales</taxon>
        <taxon>Micromonosporaceae</taxon>
        <taxon>Dactylosporangium</taxon>
    </lineage>
</organism>
<gene>
    <name evidence="2" type="ORF">GCM10017581_078530</name>
</gene>
<evidence type="ECO:0000313" key="3">
    <source>
        <dbReference type="Proteomes" id="UP001143480"/>
    </source>
</evidence>